<dbReference type="AlphaFoldDB" id="A0A3T0N9Z2"/>
<comment type="subcellular location">
    <subcellularLocation>
        <location evidence="1">Cell envelope</location>
    </subcellularLocation>
</comment>
<organism evidence="6 7">
    <name type="scientific">Parasedimentitalea marina</name>
    <dbReference type="NCBI Taxonomy" id="2483033"/>
    <lineage>
        <taxon>Bacteria</taxon>
        <taxon>Pseudomonadati</taxon>
        <taxon>Pseudomonadota</taxon>
        <taxon>Alphaproteobacteria</taxon>
        <taxon>Rhodobacterales</taxon>
        <taxon>Paracoccaceae</taxon>
        <taxon>Parasedimentitalea</taxon>
    </lineage>
</organism>
<dbReference type="GO" id="GO:0030313">
    <property type="term" value="C:cell envelope"/>
    <property type="evidence" value="ECO:0007669"/>
    <property type="project" value="UniProtKB-SubCell"/>
</dbReference>
<evidence type="ECO:0000256" key="4">
    <source>
        <dbReference type="SAM" id="Phobius"/>
    </source>
</evidence>
<keyword evidence="6" id="KW-0614">Plasmid</keyword>
<name>A0A3T0N9Z2_9RHOB</name>
<dbReference type="PANTHER" id="PTHR42838">
    <property type="entry name" value="CYTOCHROME C OXIDASE SUBUNIT II"/>
    <property type="match status" value="1"/>
</dbReference>
<reference evidence="6 7" key="1">
    <citation type="submission" date="2018-10" db="EMBL/GenBank/DDBJ databases">
        <title>Parasedimentitalea marina sp. nov., a psychrophilic bacterium isolated from deep seawater of the New Britain Trench.</title>
        <authorList>
            <person name="Cao J."/>
        </authorList>
    </citation>
    <scope>NUCLEOTIDE SEQUENCE [LARGE SCALE GENOMIC DNA]</scope>
    <source>
        <strain evidence="6 7">W43</strain>
        <plasmid evidence="6 7">pW43B</plasmid>
    </source>
</reference>
<keyword evidence="2" id="KW-0479">Metal-binding</keyword>
<evidence type="ECO:0000256" key="3">
    <source>
        <dbReference type="ARBA" id="ARBA00023008"/>
    </source>
</evidence>
<keyword evidence="4" id="KW-1133">Transmembrane helix</keyword>
<evidence type="ECO:0000256" key="1">
    <source>
        <dbReference type="ARBA" id="ARBA00004196"/>
    </source>
</evidence>
<keyword evidence="4" id="KW-0472">Membrane</keyword>
<dbReference type="InterPro" id="IPR002429">
    <property type="entry name" value="CcO_II-like_C"/>
</dbReference>
<keyword evidence="4" id="KW-0812">Transmembrane</keyword>
<dbReference type="GO" id="GO:0004129">
    <property type="term" value="F:cytochrome-c oxidase activity"/>
    <property type="evidence" value="ECO:0007669"/>
    <property type="project" value="InterPro"/>
</dbReference>
<dbReference type="KEGG" id="sedi:EBB79_23070"/>
<keyword evidence="7" id="KW-1185">Reference proteome</keyword>
<dbReference type="EMBL" id="CP033221">
    <property type="protein sequence ID" value="AZV80833.1"/>
    <property type="molecule type" value="Genomic_DNA"/>
</dbReference>
<keyword evidence="3" id="KW-0186">Copper</keyword>
<evidence type="ECO:0000259" key="5">
    <source>
        <dbReference type="PROSITE" id="PS50857"/>
    </source>
</evidence>
<evidence type="ECO:0000256" key="2">
    <source>
        <dbReference type="ARBA" id="ARBA00022723"/>
    </source>
</evidence>
<gene>
    <name evidence="6" type="ORF">EBB79_23070</name>
</gene>
<sequence>MQTSILLVTLALMALSGAVMLRVLRAKDGPSPPPSVNKQRSRFIWCLVILGVLVSLASLRDWPHRSAGSDAMIVKITSGQWWWETDTAEIPLGQQVEFRVTTEDVNHGLGIYDPDLNLVAQVQAMPNYTNKLVHTFEVPGTYQILCMEFCGISHHDMINEFDVLEESK</sequence>
<proteinExistence type="predicted"/>
<dbReference type="Proteomes" id="UP000283063">
    <property type="component" value="Plasmid pW43B"/>
</dbReference>
<dbReference type="OrthoDB" id="9781261at2"/>
<dbReference type="Pfam" id="PF00116">
    <property type="entry name" value="COX2"/>
    <property type="match status" value="1"/>
</dbReference>
<dbReference type="InterPro" id="IPR008972">
    <property type="entry name" value="Cupredoxin"/>
</dbReference>
<dbReference type="CDD" id="cd13916">
    <property type="entry name" value="CuRO_HCO_II_like_1"/>
    <property type="match status" value="1"/>
</dbReference>
<evidence type="ECO:0000313" key="7">
    <source>
        <dbReference type="Proteomes" id="UP000283063"/>
    </source>
</evidence>
<dbReference type="PROSITE" id="PS50857">
    <property type="entry name" value="COX2_CUA"/>
    <property type="match status" value="1"/>
</dbReference>
<dbReference type="PROSITE" id="PS00078">
    <property type="entry name" value="COX2"/>
    <property type="match status" value="1"/>
</dbReference>
<dbReference type="SUPFAM" id="SSF49503">
    <property type="entry name" value="Cupredoxins"/>
    <property type="match status" value="1"/>
</dbReference>
<geneLocation type="plasmid" evidence="6 7">
    <name>pW43B</name>
</geneLocation>
<dbReference type="InterPro" id="IPR051403">
    <property type="entry name" value="NosZ/Cyto_c_oxidase_sub2"/>
</dbReference>
<dbReference type="PANTHER" id="PTHR42838:SF2">
    <property type="entry name" value="NITROUS-OXIDE REDUCTASE"/>
    <property type="match status" value="1"/>
</dbReference>
<feature type="transmembrane region" description="Helical" evidence="4">
    <location>
        <begin position="42"/>
        <end position="59"/>
    </location>
</feature>
<dbReference type="GO" id="GO:0005507">
    <property type="term" value="F:copper ion binding"/>
    <property type="evidence" value="ECO:0007669"/>
    <property type="project" value="InterPro"/>
</dbReference>
<protein>
    <submittedName>
        <fullName evidence="6">Cytochrome C oxidase subunit I</fullName>
    </submittedName>
</protein>
<dbReference type="Gene3D" id="2.60.40.420">
    <property type="entry name" value="Cupredoxins - blue copper proteins"/>
    <property type="match status" value="1"/>
</dbReference>
<dbReference type="InterPro" id="IPR001505">
    <property type="entry name" value="Copper_CuA"/>
</dbReference>
<accession>A0A3T0N9Z2</accession>
<dbReference type="GO" id="GO:0016020">
    <property type="term" value="C:membrane"/>
    <property type="evidence" value="ECO:0007669"/>
    <property type="project" value="InterPro"/>
</dbReference>
<evidence type="ECO:0000313" key="6">
    <source>
        <dbReference type="EMBL" id="AZV80833.1"/>
    </source>
</evidence>
<feature type="domain" description="Cytochrome oxidase subunit II copper A binding" evidence="5">
    <location>
        <begin position="69"/>
        <end position="168"/>
    </location>
</feature>